<gene>
    <name evidence="2" type="ORF">BBOV_I001730</name>
</gene>
<evidence type="ECO:0000313" key="2">
    <source>
        <dbReference type="EMBL" id="EDO05257.1"/>
    </source>
</evidence>
<organism evidence="2 3">
    <name type="scientific">Babesia bovis</name>
    <dbReference type="NCBI Taxonomy" id="5865"/>
    <lineage>
        <taxon>Eukaryota</taxon>
        <taxon>Sar</taxon>
        <taxon>Alveolata</taxon>
        <taxon>Apicomplexa</taxon>
        <taxon>Aconoidasida</taxon>
        <taxon>Piroplasmida</taxon>
        <taxon>Babesiidae</taxon>
        <taxon>Babesia</taxon>
    </lineage>
</organism>
<dbReference type="Proteomes" id="UP000002173">
    <property type="component" value="Unassembled WGS sequence"/>
</dbReference>
<reference evidence="3" key="2">
    <citation type="journal article" date="2020" name="Data Brief">
        <title>Transcriptome dataset of Babesia bovis life stages within vertebrate and invertebrate hosts.</title>
        <authorList>
            <person name="Ueti M.W."/>
            <person name="Johnson W.C."/>
            <person name="Kappmeyer L.S."/>
            <person name="Herndon D.R."/>
            <person name="Mousel M.R."/>
            <person name="Reif K.E."/>
            <person name="Taus N.S."/>
            <person name="Ifeonu O.O."/>
            <person name="Silva J.C."/>
            <person name="Suarez C.E."/>
            <person name="Brayton K.A."/>
        </authorList>
    </citation>
    <scope>NUCLEOTIDE SEQUENCE [LARGE SCALE GENOMIC DNA]</scope>
</reference>
<dbReference type="AlphaFoldDB" id="A7AW29"/>
<dbReference type="EMBL" id="AAXT01000005">
    <property type="protein sequence ID" value="EDO05257.1"/>
    <property type="molecule type" value="Genomic_DNA"/>
</dbReference>
<reference evidence="3" key="3">
    <citation type="journal article" date="2021" name="Int. J. Parasitol.">
        <title>Comparative analysis of gene expression between Babesia bovis blood stages and kinetes allowed by improved genome annotation.</title>
        <authorList>
            <person name="Ueti M.W."/>
            <person name="Johnson W.C."/>
            <person name="Kappmeyer L.S."/>
            <person name="Herndon D.R."/>
            <person name="Mousel M.R."/>
            <person name="Reif K.E."/>
            <person name="Taus N.S."/>
            <person name="Ifeonu O.O."/>
            <person name="Silva J.C."/>
            <person name="Suarez C.E."/>
            <person name="Brayton K.A."/>
        </authorList>
    </citation>
    <scope>NUCLEOTIDE SEQUENCE [LARGE SCALE GENOMIC DNA]</scope>
</reference>
<sequence>MGSAKIDENIHSIRTRIQQEASDINEENDITTTQNDNGPTWLERILGRLDANKKIDKVNTIEADEQSESSSYEESDDSETYEAPQLSRKTLEYKDLLCKDLSNISKLIKKSHFCHMEVGEEDWPEYKEFMYKNYRSKLNKIKRQAQRRENNARVGVAE</sequence>
<dbReference type="OMA" id="EVCEETW"/>
<dbReference type="GeneID" id="5477041"/>
<accession>A7AW29</accession>
<reference evidence="2 3" key="1">
    <citation type="journal article" date="2007" name="PLoS Pathog.">
        <title>Genome sequence of Babesia bovis and comparative analysis of apicomplexan hemoprotozoa.</title>
        <authorList>
            <person name="Brayton K.A."/>
            <person name="Lau A.O.T."/>
            <person name="Herndon D.R."/>
            <person name="Hannick L."/>
            <person name="Kappmeyer L.S."/>
            <person name="Berens S.J."/>
            <person name="Bidwell S.L."/>
            <person name="Brown W.C."/>
            <person name="Crabtree J."/>
            <person name="Fadrosh D."/>
            <person name="Feldblum T."/>
            <person name="Forberger H.A."/>
            <person name="Haas B.J."/>
            <person name="Howell J.M."/>
            <person name="Khouri H."/>
            <person name="Koo H."/>
            <person name="Mann D.J."/>
            <person name="Norimine J."/>
            <person name="Paulsen I.T."/>
            <person name="Radune D."/>
            <person name="Ren Q."/>
            <person name="Smith R.K. Jr."/>
            <person name="Suarez C.E."/>
            <person name="White O."/>
            <person name="Wortman J.R."/>
            <person name="Knowles D.P. Jr."/>
            <person name="McElwain T.F."/>
            <person name="Nene V.M."/>
        </authorList>
    </citation>
    <scope>NUCLEOTIDE SEQUENCE [LARGE SCALE GENOMIC DNA]</scope>
    <source>
        <strain evidence="2">T2Bo</strain>
    </source>
</reference>
<protein>
    <submittedName>
        <fullName evidence="2">Uncharacterized protein</fullName>
    </submittedName>
</protein>
<dbReference type="RefSeq" id="XP_001608825.1">
    <property type="nucleotide sequence ID" value="XM_001608775.1"/>
</dbReference>
<keyword evidence="3" id="KW-1185">Reference proteome</keyword>
<comment type="caution">
    <text evidence="2">The sequence shown here is derived from an EMBL/GenBank/DDBJ whole genome shotgun (WGS) entry which is preliminary data.</text>
</comment>
<evidence type="ECO:0000313" key="3">
    <source>
        <dbReference type="Proteomes" id="UP000002173"/>
    </source>
</evidence>
<dbReference type="VEuPathDB" id="PiroplasmaDB:BBOV_I001730"/>
<dbReference type="KEGG" id="bbo:BBOV_I001730"/>
<feature type="compositionally biased region" description="Acidic residues" evidence="1">
    <location>
        <begin position="62"/>
        <end position="80"/>
    </location>
</feature>
<proteinExistence type="predicted"/>
<dbReference type="InParanoid" id="A7AW29"/>
<name>A7AW29_BABBO</name>
<feature type="region of interest" description="Disordered" evidence="1">
    <location>
        <begin position="59"/>
        <end position="86"/>
    </location>
</feature>
<evidence type="ECO:0000256" key="1">
    <source>
        <dbReference type="SAM" id="MobiDB-lite"/>
    </source>
</evidence>